<feature type="domain" description="Fucosyltransferase C-terminal" evidence="25">
    <location>
        <begin position="390"/>
        <end position="563"/>
    </location>
</feature>
<keyword evidence="6 24" id="KW-0808">Transferase</keyword>
<dbReference type="SUPFAM" id="SSF53756">
    <property type="entry name" value="UDP-Glycosyltransferase/glycogen phosphorylase"/>
    <property type="match status" value="2"/>
</dbReference>
<evidence type="ECO:0000256" key="15">
    <source>
        <dbReference type="ARBA" id="ARBA00029329"/>
    </source>
</evidence>
<dbReference type="EC" id="2.4.1.-" evidence="24"/>
<evidence type="ECO:0000256" key="7">
    <source>
        <dbReference type="ARBA" id="ARBA00022692"/>
    </source>
</evidence>
<evidence type="ECO:0000256" key="21">
    <source>
        <dbReference type="ARBA" id="ARBA00037848"/>
    </source>
</evidence>
<dbReference type="OrthoDB" id="427096at2759"/>
<gene>
    <name evidence="27" type="ORF">DNTS_035650</name>
</gene>
<evidence type="ECO:0000256" key="3">
    <source>
        <dbReference type="ARBA" id="ARBA00008919"/>
    </source>
</evidence>
<dbReference type="GO" id="GO:0032580">
    <property type="term" value="C:Golgi cisterna membrane"/>
    <property type="evidence" value="ECO:0007669"/>
    <property type="project" value="UniProtKB-SubCell"/>
</dbReference>
<dbReference type="Proteomes" id="UP000316079">
    <property type="component" value="Unassembled WGS sequence"/>
</dbReference>
<dbReference type="InterPro" id="IPR055270">
    <property type="entry name" value="Glyco_tran_10_C"/>
</dbReference>
<evidence type="ECO:0000256" key="20">
    <source>
        <dbReference type="ARBA" id="ARBA00036757"/>
    </source>
</evidence>
<keyword evidence="9 24" id="KW-1133">Transmembrane helix</keyword>
<evidence type="ECO:0000259" key="25">
    <source>
        <dbReference type="Pfam" id="PF00852"/>
    </source>
</evidence>
<keyword evidence="13" id="KW-1015">Disulfide bond</keyword>
<dbReference type="PANTHER" id="PTHR11929:SF10">
    <property type="entry name" value="4-GALACTOSYL-N-ACETYLGLUCOSAMINIDE 3-ALPHA-L-FUCOSYLTRANSFERASE 9"/>
    <property type="match status" value="1"/>
</dbReference>
<evidence type="ECO:0000256" key="9">
    <source>
        <dbReference type="ARBA" id="ARBA00022989"/>
    </source>
</evidence>
<evidence type="ECO:0000256" key="4">
    <source>
        <dbReference type="ARBA" id="ARBA00011738"/>
    </source>
</evidence>
<keyword evidence="14" id="KW-0325">Glycoprotein</keyword>
<evidence type="ECO:0000256" key="10">
    <source>
        <dbReference type="ARBA" id="ARBA00023034"/>
    </source>
</evidence>
<dbReference type="Pfam" id="PF00852">
    <property type="entry name" value="Glyco_transf_10"/>
    <property type="match status" value="1"/>
</dbReference>
<evidence type="ECO:0000256" key="1">
    <source>
        <dbReference type="ARBA" id="ARBA00004922"/>
    </source>
</evidence>
<evidence type="ECO:0000256" key="23">
    <source>
        <dbReference type="ARBA" id="ARBA00043838"/>
    </source>
</evidence>
<comment type="catalytic activity">
    <reaction evidence="18">
        <text>alpha-N-glycoloylneuraminosyl-(2-&gt;3)-beta-D-galactosyl-(1-&gt;4)-N-acetyl-beta-D-glucosaminyl-(1-&gt;3)-beta-D-galactosyl-(1-&gt;4)-N-acetyl-beta-D-glucosaminyl-(1-&gt;3)-beta-D-galactosyl-(1-&gt;4)-beta-D-glucosyl-(1&lt;-&gt;1')-ceramide + GDP-beta-L-fucose = alpha-N-glycoloylneuraminosyl-(2-&gt;3)-beta-D-galactosyl-(1-&gt;4)-N-acetyl-beta-D-glucosaminyl-(1-&gt;3)-beta-D-galactosyl-(1-&gt;4)-[alpha-L-fucosyl-(1-&gt;3)]-N-acetyl-beta-D-glucosaminyl-(1-&gt;3)-beta-D-galactosyl-(1-&gt;4)-beta-D-glucosyl-(1&lt;-&gt;1')-ceramide + GDP + H(+)</text>
        <dbReference type="Rhea" id="RHEA:48388"/>
        <dbReference type="ChEBI" id="CHEBI:15378"/>
        <dbReference type="ChEBI" id="CHEBI:57273"/>
        <dbReference type="ChEBI" id="CHEBI:58189"/>
        <dbReference type="ChEBI" id="CHEBI:90383"/>
        <dbReference type="ChEBI" id="CHEBI:90384"/>
    </reaction>
    <physiologicalReaction direction="left-to-right" evidence="18">
        <dbReference type="Rhea" id="RHEA:48389"/>
    </physiologicalReaction>
</comment>
<comment type="catalytic activity">
    <reaction evidence="22">
        <text>beta-D-Gal-(1-&gt;4)-beta-D-GlcNAc-(1-&gt;3)-beta-D-Gal-(1-&gt;4)-D-Glc + GDP-beta-L-fucose = beta-D-Gal-(1-&gt;4)-[alpha-L-Fuc-(1-&gt;3)]-beta-D-GlcNAc-(1-&gt;3)-beta-D-Gal-(1-&gt;4)-D-Glc + GDP + H(+)</text>
        <dbReference type="Rhea" id="RHEA:77187"/>
        <dbReference type="ChEBI" id="CHEBI:15378"/>
        <dbReference type="ChEBI" id="CHEBI:57273"/>
        <dbReference type="ChEBI" id="CHEBI:58189"/>
        <dbReference type="ChEBI" id="CHEBI:60239"/>
        <dbReference type="ChEBI" id="CHEBI:61352"/>
    </reaction>
    <physiologicalReaction direction="left-to-right" evidence="22">
        <dbReference type="Rhea" id="RHEA:77188"/>
    </physiologicalReaction>
</comment>
<keyword evidence="8" id="KW-0735">Signal-anchor</keyword>
<dbReference type="STRING" id="623744.A0A553QXT1"/>
<feature type="transmembrane region" description="Helical" evidence="24">
    <location>
        <begin position="12"/>
        <end position="31"/>
    </location>
</feature>
<dbReference type="InterPro" id="IPR038577">
    <property type="entry name" value="GT10-like_C_sf"/>
</dbReference>
<comment type="subunit">
    <text evidence="4">Homodimer.</text>
</comment>
<dbReference type="InterPro" id="IPR031481">
    <property type="entry name" value="Glyco_tran_10_N"/>
</dbReference>
<comment type="pathway">
    <text evidence="1">Protein modification; protein glycosylation.</text>
</comment>
<keyword evidence="28" id="KW-1185">Reference proteome</keyword>
<dbReference type="FunFam" id="3.40.50.11660:FF:000001">
    <property type="entry name" value="alpha-(1,3)-fucosyltransferase 9"/>
    <property type="match status" value="1"/>
</dbReference>
<evidence type="ECO:0000256" key="12">
    <source>
        <dbReference type="ARBA" id="ARBA00023136"/>
    </source>
</evidence>
<evidence type="ECO:0000256" key="11">
    <source>
        <dbReference type="ARBA" id="ARBA00023098"/>
    </source>
</evidence>
<keyword evidence="10 24" id="KW-0333">Golgi apparatus</keyword>
<evidence type="ECO:0000256" key="2">
    <source>
        <dbReference type="ARBA" id="ARBA00004934"/>
    </source>
</evidence>
<keyword evidence="11" id="KW-0443">Lipid metabolism</keyword>
<sequence length="566" mass="65885">MDMTKVPQKPIQKVIVSIFLLVCFGGILYIYSNPNSDSLRYPFANVYVNNSSTKTCLNMLQKEHFQCTKDKTTNSPSATTTASKDQQETIVLIWMWPFGAKFDLIPCSTRYNIHGCHITADRNLYDQAHGVLIHHRDIPGDLSSMPQTPRPYFQKWIWWNMESPTNTYANVMDTKTPTIPQKSTHKVIAGIFLLVCSGYIFYVYYNPNTDSLRYPFVGNQHSTESSTETCLHMQAKENYHSIKNEITNKTLNTTSALKPPAPASKDQQETIVLIWMWPFGVSFALEPCSTQYNIHGCHITADRNLYDQAHGVLIHHRDIPGDLSNMPQKPRPYFQKWIWWNMESPTNTYANRALKEVFNLTTSYRRTSDIYVPYGWLREATESEKNFTIPKKDKLVCWIVSHFEGHFRRSTYYYELVKHINVDAYGGHFKNRINDQDYSKIVSSCKFYLSFENSIHQDYFTEKVFNPLSLGTVPVVIGPPRQNYEMSIPSDSFIHVDDFPSPKELADHLKMLDVDEERYRQFFNWRKNFVSVGTPFGLEQACRVCYYLQQNKHYTVVKDLIGWFWG</sequence>
<comment type="catalytic activity">
    <reaction evidence="17">
        <text>an alpha-Neu5Ac-(2-&gt;3)-beta-D-Gal-(1-&gt;4)-beta-D-GlcNAc-(1-&gt;3)-beta-D-Gal-(1-&gt;4)-beta-D-GlcNAc derivative + GDP-beta-L-fucose = an alpha-Neu5Ac-(2-&gt;3)-beta-D-Gal-(1-&gt;4)-beta-D-GlcNAc-(1-&gt;3)-beta-D-Gal-(1-&gt;4)-[alpha-L-Fuc-(1-&gt;3)]-beta-D-GlcNAc derivative + GDP + H(+)</text>
        <dbReference type="Rhea" id="RHEA:68044"/>
        <dbReference type="ChEBI" id="CHEBI:15378"/>
        <dbReference type="ChEBI" id="CHEBI:57273"/>
        <dbReference type="ChEBI" id="CHEBI:58189"/>
        <dbReference type="ChEBI" id="CHEBI:145343"/>
        <dbReference type="ChEBI" id="CHEBI:176900"/>
    </reaction>
    <physiologicalReaction direction="left-to-right" evidence="17">
        <dbReference type="Rhea" id="RHEA:68045"/>
    </physiologicalReaction>
</comment>
<evidence type="ECO:0000256" key="17">
    <source>
        <dbReference type="ARBA" id="ARBA00036234"/>
    </source>
</evidence>
<comment type="similarity">
    <text evidence="3 24">Belongs to the glycosyltransferase 10 family.</text>
</comment>
<dbReference type="UniPathway" id="UPA00378"/>
<comment type="pathway">
    <text evidence="2">Glycolipid biosynthesis.</text>
</comment>
<comment type="caution">
    <text evidence="24">Lacks conserved residue(s) required for the propagation of feature annotation.</text>
</comment>
<comment type="catalytic activity">
    <reaction evidence="20">
        <text>a neolactoside nLc4Cer + GDP-beta-L-fucose = a neolactoside III(3)-alpha-Fuc-nLc4Cer + GDP + H(+)</text>
        <dbReference type="Rhea" id="RHEA:48376"/>
        <dbReference type="ChEBI" id="CHEBI:15378"/>
        <dbReference type="ChEBI" id="CHEBI:57273"/>
        <dbReference type="ChEBI" id="CHEBI:58189"/>
        <dbReference type="ChEBI" id="CHEBI:90376"/>
        <dbReference type="ChEBI" id="CHEBI:90379"/>
    </reaction>
    <physiologicalReaction direction="left-to-right" evidence="20">
        <dbReference type="Rhea" id="RHEA:48377"/>
    </physiologicalReaction>
</comment>
<evidence type="ECO:0000256" key="8">
    <source>
        <dbReference type="ARBA" id="ARBA00022968"/>
    </source>
</evidence>
<comment type="catalytic activity">
    <reaction evidence="15">
        <text>a beta-D-galactosyl-(1-&gt;4)-N-acetyl-beta-D-glucosaminyl derivative + GDP-beta-L-fucose = a beta-D-galactosyl-(1-&gt;4)-[alpha-L-fucosyl-(1-&gt;3)]-N-acetyl-beta-D-glucosaminyl derivative + GDP + H(+)</text>
        <dbReference type="Rhea" id="RHEA:14257"/>
        <dbReference type="ChEBI" id="CHEBI:15378"/>
        <dbReference type="ChEBI" id="CHEBI:57273"/>
        <dbReference type="ChEBI" id="CHEBI:58189"/>
        <dbReference type="ChEBI" id="CHEBI:133507"/>
        <dbReference type="ChEBI" id="CHEBI:137941"/>
        <dbReference type="EC" id="2.4.1.152"/>
    </reaction>
    <physiologicalReaction direction="left-to-right" evidence="15">
        <dbReference type="Rhea" id="RHEA:14258"/>
    </physiologicalReaction>
</comment>
<evidence type="ECO:0000256" key="13">
    <source>
        <dbReference type="ARBA" id="ARBA00023157"/>
    </source>
</evidence>
<evidence type="ECO:0000256" key="18">
    <source>
        <dbReference type="ARBA" id="ARBA00036295"/>
    </source>
</evidence>
<dbReference type="AlphaFoldDB" id="A0A553QXT1"/>
<accession>A0A553QXT1</accession>
<comment type="catalytic activity">
    <reaction evidence="16">
        <text>alpha-D-galactosyl-(1-&gt;3)-beta-D-galactosyl-(1-&gt;4)-N-acetyl-beta-D-glucosaminyl-(1-&gt;3)-beta-D-galactosyl-(1-&gt;4)-beta-D-glucosyl-(1&lt;-&gt;1')-ceramide + GDP-beta-L-fucose = a neolactoside IV(3)-alpha-Gal,III(3)-alpha-Fuc-nLc4Cer + GDP + H(+)</text>
        <dbReference type="Rhea" id="RHEA:48380"/>
        <dbReference type="ChEBI" id="CHEBI:15378"/>
        <dbReference type="ChEBI" id="CHEBI:57273"/>
        <dbReference type="ChEBI" id="CHEBI:58189"/>
        <dbReference type="ChEBI" id="CHEBI:90380"/>
        <dbReference type="ChEBI" id="CHEBI:90381"/>
    </reaction>
    <physiologicalReaction direction="left-to-right" evidence="16">
        <dbReference type="Rhea" id="RHEA:48381"/>
    </physiologicalReaction>
</comment>
<organism evidence="27 28">
    <name type="scientific">Danionella cerebrum</name>
    <dbReference type="NCBI Taxonomy" id="2873325"/>
    <lineage>
        <taxon>Eukaryota</taxon>
        <taxon>Metazoa</taxon>
        <taxon>Chordata</taxon>
        <taxon>Craniata</taxon>
        <taxon>Vertebrata</taxon>
        <taxon>Euteleostomi</taxon>
        <taxon>Actinopterygii</taxon>
        <taxon>Neopterygii</taxon>
        <taxon>Teleostei</taxon>
        <taxon>Ostariophysi</taxon>
        <taxon>Cypriniformes</taxon>
        <taxon>Danionidae</taxon>
        <taxon>Danioninae</taxon>
        <taxon>Danionella</taxon>
    </lineage>
</organism>
<evidence type="ECO:0000256" key="5">
    <source>
        <dbReference type="ARBA" id="ARBA00022676"/>
    </source>
</evidence>
<comment type="subcellular location">
    <subcellularLocation>
        <location evidence="24">Golgi apparatus</location>
        <location evidence="24">Golgi stack membrane</location>
        <topology evidence="24">Single-pass type II membrane protein</topology>
    </subcellularLocation>
    <subcellularLocation>
        <location evidence="21">Golgi apparatus</location>
        <location evidence="21">trans-Golgi network membrane</location>
        <topology evidence="21">Single-pass type II membrane protein</topology>
    </subcellularLocation>
</comment>
<feature type="domain" description="Fucosyltransferase N-terminal" evidence="26">
    <location>
        <begin position="87"/>
        <end position="168"/>
    </location>
</feature>
<evidence type="ECO:0000313" key="27">
    <source>
        <dbReference type="EMBL" id="TRY94772.1"/>
    </source>
</evidence>
<protein>
    <recommendedName>
        <fullName evidence="24">Fucosyltransferase</fullName>
        <ecNumber evidence="24">2.4.1.-</ecNumber>
    </recommendedName>
</protein>
<dbReference type="GO" id="GO:0006629">
    <property type="term" value="P:lipid metabolic process"/>
    <property type="evidence" value="ECO:0007669"/>
    <property type="project" value="UniProtKB-KW"/>
</dbReference>
<dbReference type="InterPro" id="IPR001503">
    <property type="entry name" value="Glyco_trans_10"/>
</dbReference>
<feature type="transmembrane region" description="Helical" evidence="24">
    <location>
        <begin position="187"/>
        <end position="205"/>
    </location>
</feature>
<dbReference type="Gene3D" id="3.40.50.11660">
    <property type="entry name" value="Glycosyl transferase family 10, C-terminal domain"/>
    <property type="match status" value="1"/>
</dbReference>
<evidence type="ECO:0000256" key="14">
    <source>
        <dbReference type="ARBA" id="ARBA00023180"/>
    </source>
</evidence>
<evidence type="ECO:0000256" key="24">
    <source>
        <dbReference type="RuleBase" id="RU003832"/>
    </source>
</evidence>
<comment type="catalytic activity">
    <reaction evidence="23">
        <text>an alpha-L-Fuc-(1-&gt;2)-beta-D-Gal-(1-&gt;4)-beta-D-GlcNAc derivative + GDP-beta-L-fucose = an alpha-L-Fuc-(1-&gt;2)-beta-D-Gal-(1-&gt;4)-[alpha-L-Fuc-(1-&gt;3)]-beta-D-GlcNAc derivative + GDP + H(+)</text>
        <dbReference type="Rhea" id="RHEA:77191"/>
        <dbReference type="ChEBI" id="CHEBI:15378"/>
        <dbReference type="ChEBI" id="CHEBI:57273"/>
        <dbReference type="ChEBI" id="CHEBI:58189"/>
        <dbReference type="ChEBI" id="CHEBI:133510"/>
        <dbReference type="ChEBI" id="CHEBI:195560"/>
    </reaction>
    <physiologicalReaction direction="left-to-right" evidence="23">
        <dbReference type="Rhea" id="RHEA:77192"/>
    </physiologicalReaction>
</comment>
<proteinExistence type="inferred from homology"/>
<evidence type="ECO:0000256" key="6">
    <source>
        <dbReference type="ARBA" id="ARBA00022679"/>
    </source>
</evidence>
<dbReference type="EMBL" id="SRMA01025428">
    <property type="protein sequence ID" value="TRY94772.1"/>
    <property type="molecule type" value="Genomic_DNA"/>
</dbReference>
<dbReference type="Pfam" id="PF17039">
    <property type="entry name" value="Glyco_tran_10_N"/>
    <property type="match status" value="2"/>
</dbReference>
<dbReference type="GO" id="GO:0017083">
    <property type="term" value="F:4-galactosyl-N-acetylglucosaminide 3-alpha-L-fucosyltransferase activity"/>
    <property type="evidence" value="ECO:0007669"/>
    <property type="project" value="UniProtKB-EC"/>
</dbReference>
<evidence type="ECO:0000256" key="22">
    <source>
        <dbReference type="ARBA" id="ARBA00043828"/>
    </source>
</evidence>
<evidence type="ECO:0000259" key="26">
    <source>
        <dbReference type="Pfam" id="PF17039"/>
    </source>
</evidence>
<keyword evidence="7 24" id="KW-0812">Transmembrane</keyword>
<dbReference type="PANTHER" id="PTHR11929">
    <property type="entry name" value="ALPHA- 1,3 -FUCOSYLTRANSFERASE"/>
    <property type="match status" value="1"/>
</dbReference>
<feature type="domain" description="Fucosyltransferase N-terminal" evidence="26">
    <location>
        <begin position="268"/>
        <end position="375"/>
    </location>
</feature>
<keyword evidence="12 24" id="KW-0472">Membrane</keyword>
<comment type="catalytic activity">
    <reaction evidence="19">
        <text>an N-acetyl-alpha-neuraminyl-(2-&gt;3)-beta-D-galactosyl-(1-&gt;4)-N-acetyl-beta-D-glucosaminyl derivative + GDP-beta-L-fucose = an alpha-Neu5Ac-(2-&gt;3)-beta-D-Gal-(1-&gt;4)-[alpha-L-Fuc-(1-&gt;3)]-beta-D-GlcNAc derivative + GDP + H(+)</text>
        <dbReference type="Rhea" id="RHEA:56076"/>
        <dbReference type="ChEBI" id="CHEBI:15378"/>
        <dbReference type="ChEBI" id="CHEBI:57273"/>
        <dbReference type="ChEBI" id="CHEBI:58189"/>
        <dbReference type="ChEBI" id="CHEBI:136545"/>
        <dbReference type="ChEBI" id="CHEBI:139509"/>
    </reaction>
    <physiologicalReaction direction="left-to-right" evidence="19">
        <dbReference type="Rhea" id="RHEA:56077"/>
    </physiologicalReaction>
</comment>
<evidence type="ECO:0000256" key="19">
    <source>
        <dbReference type="ARBA" id="ARBA00036481"/>
    </source>
</evidence>
<name>A0A553QXT1_9TELE</name>
<evidence type="ECO:0000256" key="16">
    <source>
        <dbReference type="ARBA" id="ARBA00036053"/>
    </source>
</evidence>
<comment type="caution">
    <text evidence="27">The sequence shown here is derived from an EMBL/GenBank/DDBJ whole genome shotgun (WGS) entry which is preliminary data.</text>
</comment>
<evidence type="ECO:0000313" key="28">
    <source>
        <dbReference type="Proteomes" id="UP000316079"/>
    </source>
</evidence>
<reference evidence="27 28" key="1">
    <citation type="journal article" date="2019" name="Sci. Data">
        <title>Hybrid genome assembly and annotation of Danionella translucida.</title>
        <authorList>
            <person name="Kadobianskyi M."/>
            <person name="Schulze L."/>
            <person name="Schuelke M."/>
            <person name="Judkewitz B."/>
        </authorList>
    </citation>
    <scope>NUCLEOTIDE SEQUENCE [LARGE SCALE GENOMIC DNA]</scope>
    <source>
        <strain evidence="27 28">Bolton</strain>
    </source>
</reference>
<keyword evidence="5 24" id="KW-0328">Glycosyltransferase</keyword>